<dbReference type="OrthoDB" id="1114031at2"/>
<gene>
    <name evidence="2" type="ORF">SAMN04487935_0205</name>
</gene>
<evidence type="ECO:0000256" key="1">
    <source>
        <dbReference type="SAM" id="SignalP"/>
    </source>
</evidence>
<dbReference type="Proteomes" id="UP000199580">
    <property type="component" value="Unassembled WGS sequence"/>
</dbReference>
<keyword evidence="3" id="KW-1185">Reference proteome</keyword>
<dbReference type="PROSITE" id="PS51257">
    <property type="entry name" value="PROKAR_LIPOPROTEIN"/>
    <property type="match status" value="1"/>
</dbReference>
<name>A0A1G8RNH4_9FLAO</name>
<evidence type="ECO:0008006" key="4">
    <source>
        <dbReference type="Google" id="ProtNLM"/>
    </source>
</evidence>
<feature type="signal peptide" evidence="1">
    <location>
        <begin position="1"/>
        <end position="20"/>
    </location>
</feature>
<evidence type="ECO:0000313" key="2">
    <source>
        <dbReference type="EMBL" id="SDJ18443.1"/>
    </source>
</evidence>
<dbReference type="STRING" id="1128970.SAMN04487935_0205"/>
<keyword evidence="1" id="KW-0732">Signal</keyword>
<reference evidence="2 3" key="1">
    <citation type="submission" date="2016-10" db="EMBL/GenBank/DDBJ databases">
        <authorList>
            <person name="de Groot N.N."/>
        </authorList>
    </citation>
    <scope>NUCLEOTIDE SEQUENCE [LARGE SCALE GENOMIC DNA]</scope>
    <source>
        <strain evidence="2 3">CGMCC 1.10076</strain>
    </source>
</reference>
<organism evidence="2 3">
    <name type="scientific">Flavobacterium noncentrifugens</name>
    <dbReference type="NCBI Taxonomy" id="1128970"/>
    <lineage>
        <taxon>Bacteria</taxon>
        <taxon>Pseudomonadati</taxon>
        <taxon>Bacteroidota</taxon>
        <taxon>Flavobacteriia</taxon>
        <taxon>Flavobacteriales</taxon>
        <taxon>Flavobacteriaceae</taxon>
        <taxon>Flavobacterium</taxon>
    </lineage>
</organism>
<feature type="chain" id="PRO_5011506792" description="Lipoprotein" evidence="1">
    <location>
        <begin position="21"/>
        <end position="271"/>
    </location>
</feature>
<proteinExistence type="predicted"/>
<evidence type="ECO:0000313" key="3">
    <source>
        <dbReference type="Proteomes" id="UP000199580"/>
    </source>
</evidence>
<sequence>MKTKILYLSLLLTLAVGCNKDDDNNNDSSTTSEEIASAAKIDNISDDVLQIVQSESDESQSGKTTETTESFLSDCVTTTTQQTGNAIVRTLDFGTANCALFNGNLIRGKIILTFNNDFNAATRTISYAFDNFYHNDRHVEGNRTVVKTILANGHPQATIDLNMTVTTPNGGVYLRTGQRVREFTEGYNTPNILIDNVFSVTGSWTTTLPSGNVQTATITSAVIAKWNCIHIVSGAIDFTRNGNVAILDYGSGTCDDNATITINGTIHQVHL</sequence>
<accession>A0A1G8RNH4</accession>
<protein>
    <recommendedName>
        <fullName evidence="4">Lipoprotein</fullName>
    </recommendedName>
</protein>
<dbReference type="RefSeq" id="WP_091391442.1">
    <property type="nucleotide sequence ID" value="NZ_BKAI01000001.1"/>
</dbReference>
<dbReference type="EMBL" id="FNEZ01000001">
    <property type="protein sequence ID" value="SDJ18443.1"/>
    <property type="molecule type" value="Genomic_DNA"/>
</dbReference>
<dbReference type="AlphaFoldDB" id="A0A1G8RNH4"/>